<dbReference type="InterPro" id="IPR011625">
    <property type="entry name" value="A2M_N_BRD"/>
</dbReference>
<keyword evidence="7" id="KW-1185">Reference proteome</keyword>
<evidence type="ECO:0000256" key="2">
    <source>
        <dbReference type="ARBA" id="ARBA00022729"/>
    </source>
</evidence>
<sequence length="1710" mass="184712">MNHEPSTNHPPIDDDDLRQSLLELHYGLLEDDESAALKQRIETDPVVAQRWAETLLVASKLAVAAKVTAPARRDTIAAPPVETSVETPVIPPTVPPTPRQPANTHRPSHRAPASVPSADVSSADASPTAPDRFLRLWLGSLATAATLAIAISGIRYLNQRPASPDVGLRVAVQPVAGADAAARNEFLVAVGPQPVDPTLSDTLDPSMPVVPATISFKVLSQGAVLFFGTSETTGQGPCRIRVPDDIAIPGDAVLHVDAHPTGRKGLVRLTVPLEPTRCLTFLSTDRPVYRPGETVFFRSVTLNRRTLAAHLDVPIRFELFDASGATVQGAILEGVSERGVGNGAFVIPESAPGGTYQLIAKSLDGFFPDQVCELEVRRYRAVRLKTDLEFSKRSYSASDRVEATLTVRRADDSIPVAAPARIQAVVDGDVIHQSTSSLGINGELAVAFDLPKVIREGEGTLSIAIDDGSVTETAARPIPIHTGRAEVDFYPEGGYLVGGVTNRVYFAARDPDGNPIEIAGEVLSQAGRMVASIKTVRDGMGRFEFKPESGQRYSLRITSPLDITETPWLPSVVEALPVLDTGDGVFDPGEPISMTLRSTKRRPCIVRVVCRGELVGVKTTEIGIGDTSVTVPIQDRAAGVIRVTVLDASGETATPLVERLVYRKAVKKLNVTASVDDDRRVHSPGESVRMTIAVTDENDQPVPGAVLGVRVVDDAALSLRQQDLPSIATHFFLTSEVQSPEDLEHADFYLDDSPEAAESLDLLLGTQGWRRFVSGSPDQFHETFRDALTRLLELDGQRSELTSRTQSNEATIAAQLHEYQLRIAAAWRSFVSEVRIALILIGAFWLIGLLVRPRKAGAVAAGLLLFAAIMLSQSGCGSQGNYRVEATSESARDQMTAGDIAPMMEAPSESSSADEAQFRSQEEQAEASGADAGATQPFVQRVVQAFLGQRGSKVPTEVSQTRLTPEQLQRLAKSRDLDAQALADQLMDELRFPIRQYAHLHRRSEDDVRSDFTETVYWNPMMVTDSTGTATIRFDLSDSLTMFRVDVDAHSTDGRLGSGGGAVVTEIPIQVEPKLPLEVTGGDRIDLPVGLVNATDQDGAFEVQLQLDPAFTATRRSGLTSVAAGDRTTEIFSLNVTEPAKPTEAKVRVSATLSGSTFADQVERSVRIVPDGFPFDVSQSGSLSKSASLSSNLPDSVVPGSLSAVMEFFPSPRSQLSAGLESILREPHGCFEQASASNYPNVMAFQLLQLEGVVDDRAERRTVSLLRRGYRKLTSYECSTLGYEWFGNDPGHEALSAFGLMQFSEMAKMIDIDREMLSRTRNWLLSRRDGKGGFKRNPRHLHVWSVQQEVVNAYLLWALSQADWAAGDASATASELSAELDAMQRVAESSDDPYLIALSAITLANVGRDRQAATLLDRLVELQNTDGSFIGKTTITQSGGISRTVETTALAILALARNDNHRGVAQKAATWLIENRRGGGFGSTQATVLALKALIAMHDQMVGGDGGSVDVLVDGEVVETVRWDGRPAEGVTWQMTPAMIDAFVSDPTTRLTLRSSDAANLPFTLRFTGRTTSPSSDPECPIAMKLSFAGQSDQANVQSGDAIDVIAEVNNVTNTGCPMTVAVVGLPGGLEPVIESLEKLRESGEIDFYELRGREVILYWRTFAPTESKRIPIACVAQIAGKYTGPPSRAYLYYTAESKTWHKPLVVEIK</sequence>
<dbReference type="SUPFAM" id="SSF49410">
    <property type="entry name" value="Alpha-macroglobulin receptor domain"/>
    <property type="match status" value="1"/>
</dbReference>
<dbReference type="Proteomes" id="UP000318081">
    <property type="component" value="Chromosome"/>
</dbReference>
<feature type="region of interest" description="Disordered" evidence="4">
    <location>
        <begin position="78"/>
        <end position="125"/>
    </location>
</feature>
<protein>
    <submittedName>
        <fullName evidence="6">A-macroglobulin complement component</fullName>
    </submittedName>
</protein>
<dbReference type="InterPro" id="IPR001599">
    <property type="entry name" value="Macroglobln_a2"/>
</dbReference>
<dbReference type="CDD" id="cd02891">
    <property type="entry name" value="A2M_like"/>
    <property type="match status" value="1"/>
</dbReference>
<proteinExistence type="inferred from homology"/>
<dbReference type="InterPro" id="IPR002890">
    <property type="entry name" value="MG2"/>
</dbReference>
<dbReference type="EMBL" id="CP036432">
    <property type="protein sequence ID" value="QDV86007.1"/>
    <property type="molecule type" value="Genomic_DNA"/>
</dbReference>
<evidence type="ECO:0000313" key="7">
    <source>
        <dbReference type="Proteomes" id="UP000318081"/>
    </source>
</evidence>
<dbReference type="Pfam" id="PF01835">
    <property type="entry name" value="MG2"/>
    <property type="match status" value="1"/>
</dbReference>
<organism evidence="6 7">
    <name type="scientific">Stieleria magnilauensis</name>
    <dbReference type="NCBI Taxonomy" id="2527963"/>
    <lineage>
        <taxon>Bacteria</taxon>
        <taxon>Pseudomonadati</taxon>
        <taxon>Planctomycetota</taxon>
        <taxon>Planctomycetia</taxon>
        <taxon>Pirellulales</taxon>
        <taxon>Pirellulaceae</taxon>
        <taxon>Stieleria</taxon>
    </lineage>
</organism>
<feature type="region of interest" description="Disordered" evidence="4">
    <location>
        <begin position="905"/>
        <end position="933"/>
    </location>
</feature>
<dbReference type="SUPFAM" id="SSF48239">
    <property type="entry name" value="Terpenoid cyclases/Protein prenyltransferases"/>
    <property type="match status" value="1"/>
</dbReference>
<feature type="compositionally biased region" description="Low complexity" evidence="4">
    <location>
        <begin position="905"/>
        <end position="915"/>
    </location>
</feature>
<feature type="compositionally biased region" description="Low complexity" evidence="4">
    <location>
        <begin position="111"/>
        <end position="125"/>
    </location>
</feature>
<accession>A0ABX5XWA5</accession>
<reference evidence="6 7" key="1">
    <citation type="submission" date="2019-02" db="EMBL/GenBank/DDBJ databases">
        <title>Deep-cultivation of Planctomycetes and their phenomic and genomic characterization uncovers novel biology.</title>
        <authorList>
            <person name="Wiegand S."/>
            <person name="Jogler M."/>
            <person name="Boedeker C."/>
            <person name="Pinto D."/>
            <person name="Vollmers J."/>
            <person name="Rivas-Marin E."/>
            <person name="Kohn T."/>
            <person name="Peeters S.H."/>
            <person name="Heuer A."/>
            <person name="Rast P."/>
            <person name="Oberbeckmann S."/>
            <person name="Bunk B."/>
            <person name="Jeske O."/>
            <person name="Meyerdierks A."/>
            <person name="Storesund J.E."/>
            <person name="Kallscheuer N."/>
            <person name="Luecker S."/>
            <person name="Lage O.M."/>
            <person name="Pohl T."/>
            <person name="Merkel B.J."/>
            <person name="Hornburger P."/>
            <person name="Mueller R.-W."/>
            <person name="Bruemmer F."/>
            <person name="Labrenz M."/>
            <person name="Spormann A.M."/>
            <person name="Op den Camp H."/>
            <person name="Overmann J."/>
            <person name="Amann R."/>
            <person name="Jetten M.S.M."/>
            <person name="Mascher T."/>
            <person name="Medema M.H."/>
            <person name="Devos D.P."/>
            <person name="Kaster A.-K."/>
            <person name="Ovreas L."/>
            <person name="Rohde M."/>
            <person name="Galperin M.Y."/>
            <person name="Jogler C."/>
        </authorList>
    </citation>
    <scope>NUCLEOTIDE SEQUENCE [LARGE SCALE GENOMIC DNA]</scope>
    <source>
        <strain evidence="6 7">TBK1r</strain>
    </source>
</reference>
<evidence type="ECO:0000259" key="5">
    <source>
        <dbReference type="SMART" id="SM01360"/>
    </source>
</evidence>
<evidence type="ECO:0000313" key="6">
    <source>
        <dbReference type="EMBL" id="QDV86007.1"/>
    </source>
</evidence>
<dbReference type="SMART" id="SM01360">
    <property type="entry name" value="A2M"/>
    <property type="match status" value="1"/>
</dbReference>
<dbReference type="Pfam" id="PF00207">
    <property type="entry name" value="A2M"/>
    <property type="match status" value="1"/>
</dbReference>
<dbReference type="Gene3D" id="2.60.40.1930">
    <property type="match status" value="1"/>
</dbReference>
<keyword evidence="3" id="KW-0882">Thioester bond</keyword>
<dbReference type="InterPro" id="IPR050473">
    <property type="entry name" value="A2M/Complement_sys"/>
</dbReference>
<dbReference type="Pfam" id="PF07678">
    <property type="entry name" value="TED_complement"/>
    <property type="match status" value="1"/>
</dbReference>
<dbReference type="InterPro" id="IPR036595">
    <property type="entry name" value="A-macroglobulin_rcpt-bd_sf"/>
</dbReference>
<dbReference type="Pfam" id="PF07703">
    <property type="entry name" value="A2M_BRD"/>
    <property type="match status" value="1"/>
</dbReference>
<dbReference type="SMART" id="SM01419">
    <property type="entry name" value="Thiol-ester_cl"/>
    <property type="match status" value="1"/>
</dbReference>
<evidence type="ECO:0000256" key="4">
    <source>
        <dbReference type="SAM" id="MobiDB-lite"/>
    </source>
</evidence>
<comment type="similarity">
    <text evidence="1">Belongs to the protease inhibitor I39 (alpha-2-macroglobulin) family. Bacterial alpha-2-macroglobulin subfamily.</text>
</comment>
<dbReference type="InterPro" id="IPR008930">
    <property type="entry name" value="Terpenoid_cyclase/PrenylTrfase"/>
</dbReference>
<feature type="domain" description="Alpha-2-macroglobulin" evidence="5">
    <location>
        <begin position="1015"/>
        <end position="1105"/>
    </location>
</feature>
<evidence type="ECO:0000256" key="3">
    <source>
        <dbReference type="ARBA" id="ARBA00022966"/>
    </source>
</evidence>
<dbReference type="Gene3D" id="1.50.10.20">
    <property type="match status" value="1"/>
</dbReference>
<feature type="compositionally biased region" description="Pro residues" evidence="4">
    <location>
        <begin position="89"/>
        <end position="99"/>
    </location>
</feature>
<dbReference type="InterPro" id="IPR047565">
    <property type="entry name" value="Alpha-macroglob_thiol-ester_cl"/>
</dbReference>
<dbReference type="PANTHER" id="PTHR11412">
    <property type="entry name" value="MACROGLOBULIN / COMPLEMENT"/>
    <property type="match status" value="1"/>
</dbReference>
<dbReference type="Gene3D" id="2.60.40.690">
    <property type="entry name" value="Alpha-macroglobulin, receptor-binding domain"/>
    <property type="match status" value="1"/>
</dbReference>
<keyword evidence="2" id="KW-0732">Signal</keyword>
<feature type="compositionally biased region" description="Low complexity" evidence="4">
    <location>
        <begin position="79"/>
        <end position="88"/>
    </location>
</feature>
<name>A0ABX5XWA5_9BACT</name>
<evidence type="ECO:0000256" key="1">
    <source>
        <dbReference type="ARBA" id="ARBA00010556"/>
    </source>
</evidence>
<dbReference type="RefSeq" id="WP_145216510.1">
    <property type="nucleotide sequence ID" value="NZ_CP036432.1"/>
</dbReference>
<dbReference type="PANTHER" id="PTHR11412:SF136">
    <property type="entry name" value="CD109 ANTIGEN"/>
    <property type="match status" value="1"/>
</dbReference>
<dbReference type="InterPro" id="IPR011626">
    <property type="entry name" value="Alpha-macroglobulin_TED"/>
</dbReference>
<gene>
    <name evidence="6" type="ORF">TBK1r_50240</name>
</gene>